<evidence type="ECO:0000256" key="1">
    <source>
        <dbReference type="ARBA" id="ARBA00006484"/>
    </source>
</evidence>
<dbReference type="Proteomes" id="UP001525968">
    <property type="component" value="Unassembled WGS sequence"/>
</dbReference>
<dbReference type="InterPro" id="IPR036291">
    <property type="entry name" value="NAD(P)-bd_dom_sf"/>
</dbReference>
<reference evidence="2 3" key="1">
    <citation type="submission" date="2022-09" db="EMBL/GenBank/DDBJ databases">
        <title>Draft genome of isolate Be4.</title>
        <authorList>
            <person name="Sanchez-Castro I."/>
            <person name="Martinez-Rodriguez P."/>
            <person name="Descostes M."/>
            <person name="Merroun M."/>
        </authorList>
    </citation>
    <scope>NUCLEOTIDE SEQUENCE [LARGE SCALE GENOMIC DNA]</scope>
    <source>
        <strain evidence="2 3">Be4</strain>
    </source>
</reference>
<dbReference type="Pfam" id="PF13561">
    <property type="entry name" value="adh_short_C2"/>
    <property type="match status" value="1"/>
</dbReference>
<organism evidence="2 3">
    <name type="scientific">Acidovorax bellezanensis</name>
    <dbReference type="NCBI Taxonomy" id="2976702"/>
    <lineage>
        <taxon>Bacteria</taxon>
        <taxon>Pseudomonadati</taxon>
        <taxon>Pseudomonadota</taxon>
        <taxon>Betaproteobacteria</taxon>
        <taxon>Burkholderiales</taxon>
        <taxon>Comamonadaceae</taxon>
        <taxon>Acidovorax</taxon>
    </lineage>
</organism>
<evidence type="ECO:0000313" key="2">
    <source>
        <dbReference type="EMBL" id="MCT9813259.1"/>
    </source>
</evidence>
<comment type="similarity">
    <text evidence="1">Belongs to the short-chain dehydrogenases/reductases (SDR) family.</text>
</comment>
<dbReference type="PANTHER" id="PTHR42879:SF6">
    <property type="entry name" value="NADPH-DEPENDENT REDUCTASE BACG"/>
    <property type="match status" value="1"/>
</dbReference>
<protein>
    <submittedName>
        <fullName evidence="2">SDR family oxidoreductase</fullName>
    </submittedName>
</protein>
<dbReference type="RefSeq" id="WP_261502511.1">
    <property type="nucleotide sequence ID" value="NZ_JAODYH010000017.1"/>
</dbReference>
<gene>
    <name evidence="2" type="ORF">N0K08_21730</name>
</gene>
<dbReference type="PANTHER" id="PTHR42879">
    <property type="entry name" value="3-OXOACYL-(ACYL-CARRIER-PROTEIN) REDUCTASE"/>
    <property type="match status" value="1"/>
</dbReference>
<dbReference type="Gene3D" id="3.40.50.720">
    <property type="entry name" value="NAD(P)-binding Rossmann-like Domain"/>
    <property type="match status" value="1"/>
</dbReference>
<dbReference type="InterPro" id="IPR050259">
    <property type="entry name" value="SDR"/>
</dbReference>
<dbReference type="PRINTS" id="PR00081">
    <property type="entry name" value="GDHRDH"/>
</dbReference>
<dbReference type="SUPFAM" id="SSF51735">
    <property type="entry name" value="NAD(P)-binding Rossmann-fold domains"/>
    <property type="match status" value="1"/>
</dbReference>
<proteinExistence type="inferred from homology"/>
<accession>A0ABT2PTU2</accession>
<evidence type="ECO:0000313" key="3">
    <source>
        <dbReference type="Proteomes" id="UP001525968"/>
    </source>
</evidence>
<name>A0ABT2PTU2_9BURK</name>
<dbReference type="EMBL" id="JAODYH010000017">
    <property type="protein sequence ID" value="MCT9813259.1"/>
    <property type="molecule type" value="Genomic_DNA"/>
</dbReference>
<dbReference type="InterPro" id="IPR002347">
    <property type="entry name" value="SDR_fam"/>
</dbReference>
<comment type="caution">
    <text evidence="2">The sequence shown here is derived from an EMBL/GenBank/DDBJ whole genome shotgun (WGS) entry which is preliminary data.</text>
</comment>
<sequence length="259" mass="27425">MDLKIAGKSALVFGGSKGMGYATARQLALEGVHVVIAARTESTLQSASTQLSQDCGLAVRHVVADITTAAGRQAALQACPAPDILVTNADGFPPGDFQDWDSETWHRALDLMMVGPIDMIRQVVDGMRARRYGRIINIVSRSVKAPHAELGLSNGARSGLVGFCGGLARQTVRDNVTVNNVLPGAFDTDAQARHIQKLALSQGDSVEAIRKSREAHNPAGRFGRPEEVGALIAYLASDLAGYMTGQSLLIDGGEYPGIF</sequence>
<keyword evidence="3" id="KW-1185">Reference proteome</keyword>